<proteinExistence type="inferred from homology"/>
<evidence type="ECO:0000256" key="5">
    <source>
        <dbReference type="ARBA" id="ARBA00023002"/>
    </source>
</evidence>
<dbReference type="Pfam" id="PF02771">
    <property type="entry name" value="Acyl-CoA_dh_N"/>
    <property type="match status" value="1"/>
</dbReference>
<dbReference type="Gene3D" id="1.10.540.10">
    <property type="entry name" value="Acyl-CoA dehydrogenase/oxidase, N-terminal domain"/>
    <property type="match status" value="1"/>
</dbReference>
<evidence type="ECO:0000256" key="2">
    <source>
        <dbReference type="ARBA" id="ARBA00009347"/>
    </source>
</evidence>
<keyword evidence="5" id="KW-0560">Oxidoreductase</keyword>
<gene>
    <name evidence="8" type="ORF">GCM10023333_22040</name>
</gene>
<accession>A0ABP9EVA0</accession>
<dbReference type="InterPro" id="IPR009075">
    <property type="entry name" value="AcylCo_DH/oxidase_C"/>
</dbReference>
<dbReference type="InterPro" id="IPR036250">
    <property type="entry name" value="AcylCo_DH-like_C"/>
</dbReference>
<protein>
    <submittedName>
        <fullName evidence="8">Acyl-CoA dehydrogenase family protein</fullName>
    </submittedName>
</protein>
<evidence type="ECO:0000256" key="3">
    <source>
        <dbReference type="ARBA" id="ARBA00022630"/>
    </source>
</evidence>
<evidence type="ECO:0000256" key="1">
    <source>
        <dbReference type="ARBA" id="ARBA00001974"/>
    </source>
</evidence>
<dbReference type="EMBL" id="BAABJZ010000075">
    <property type="protein sequence ID" value="GAA4888270.1"/>
    <property type="molecule type" value="Genomic_DNA"/>
</dbReference>
<dbReference type="Pfam" id="PF00441">
    <property type="entry name" value="Acyl-CoA_dh_1"/>
    <property type="match status" value="1"/>
</dbReference>
<evidence type="ECO:0000259" key="6">
    <source>
        <dbReference type="Pfam" id="PF00441"/>
    </source>
</evidence>
<dbReference type="Proteomes" id="UP001499988">
    <property type="component" value="Unassembled WGS sequence"/>
</dbReference>
<keyword evidence="3" id="KW-0285">Flavoprotein</keyword>
<comment type="cofactor">
    <cofactor evidence="1">
        <name>FAD</name>
        <dbReference type="ChEBI" id="CHEBI:57692"/>
    </cofactor>
</comment>
<reference evidence="9" key="1">
    <citation type="journal article" date="2019" name="Int. J. Syst. Evol. Microbiol.">
        <title>The Global Catalogue of Microorganisms (GCM) 10K type strain sequencing project: providing services to taxonomists for standard genome sequencing and annotation.</title>
        <authorList>
            <consortium name="The Broad Institute Genomics Platform"/>
            <consortium name="The Broad Institute Genome Sequencing Center for Infectious Disease"/>
            <person name="Wu L."/>
            <person name="Ma J."/>
        </authorList>
    </citation>
    <scope>NUCLEOTIDE SEQUENCE [LARGE SCALE GENOMIC DNA]</scope>
    <source>
        <strain evidence="9">JCM 18401</strain>
    </source>
</reference>
<evidence type="ECO:0000313" key="8">
    <source>
        <dbReference type="EMBL" id="GAA4888270.1"/>
    </source>
</evidence>
<dbReference type="PANTHER" id="PTHR43884:SF20">
    <property type="entry name" value="ACYL-COA DEHYDROGENASE FADE28"/>
    <property type="match status" value="1"/>
</dbReference>
<dbReference type="PANTHER" id="PTHR43884">
    <property type="entry name" value="ACYL-COA DEHYDROGENASE"/>
    <property type="match status" value="1"/>
</dbReference>
<dbReference type="SUPFAM" id="SSF56645">
    <property type="entry name" value="Acyl-CoA dehydrogenase NM domain-like"/>
    <property type="match status" value="1"/>
</dbReference>
<dbReference type="InterPro" id="IPR009100">
    <property type="entry name" value="AcylCoA_DH/oxidase_NM_dom_sf"/>
</dbReference>
<comment type="similarity">
    <text evidence="2">Belongs to the acyl-CoA dehydrogenase family.</text>
</comment>
<organism evidence="8 9">
    <name type="scientific">Ferrimonas pelagia</name>
    <dbReference type="NCBI Taxonomy" id="1177826"/>
    <lineage>
        <taxon>Bacteria</taxon>
        <taxon>Pseudomonadati</taxon>
        <taxon>Pseudomonadota</taxon>
        <taxon>Gammaproteobacteria</taxon>
        <taxon>Alteromonadales</taxon>
        <taxon>Ferrimonadaceae</taxon>
        <taxon>Ferrimonas</taxon>
    </lineage>
</organism>
<dbReference type="InterPro" id="IPR013786">
    <property type="entry name" value="AcylCoA_DH/ox_N"/>
</dbReference>
<dbReference type="InterPro" id="IPR037069">
    <property type="entry name" value="AcylCoA_DH/ox_N_sf"/>
</dbReference>
<keyword evidence="9" id="KW-1185">Reference proteome</keyword>
<name>A0ABP9EVA0_9GAMM</name>
<sequence>MDFTFNDDQLMFRDSVKAFLTNEMTPEHIRSLWDTDSGRSPEFWPKLAELGLTAMTVPEQYGGLGMNALDFVLLAQECGYAAMPGVLVETALVAIPLIAELDDAHEGFKQDWLPQIAEGSARVAVAHPDNLLVADAHMADLLLLAHNGEVHGVPAVDVTLEANPSVDPSRRLFSVQWTPSDATKLADAETGALLWQNAFNRGALGVAAQQLGLAKRMMDVTVDYTYERKQFGKPVGSFQAVKHMMADVAVKVEFARPPLIKAAYDIANGEASAALAVSHAKLVASEAVRAAAKNGIQAHGAMGYTWEVDLQIFMKAGWAMDASYGDQGTHKVRIKSAILAEGAALGAGASF</sequence>
<keyword evidence="4" id="KW-0274">FAD</keyword>
<dbReference type="SUPFAM" id="SSF47203">
    <property type="entry name" value="Acyl-CoA dehydrogenase C-terminal domain-like"/>
    <property type="match status" value="1"/>
</dbReference>
<dbReference type="Gene3D" id="1.20.140.10">
    <property type="entry name" value="Butyryl-CoA Dehydrogenase, subunit A, domain 3"/>
    <property type="match status" value="1"/>
</dbReference>
<feature type="domain" description="Acyl-CoA dehydrogenase/oxidase N-terminal" evidence="7">
    <location>
        <begin position="7"/>
        <end position="119"/>
    </location>
</feature>
<feature type="domain" description="Acyl-CoA dehydrogenase/oxidase C-terminal" evidence="6">
    <location>
        <begin position="191"/>
        <end position="316"/>
    </location>
</feature>
<evidence type="ECO:0000256" key="4">
    <source>
        <dbReference type="ARBA" id="ARBA00022827"/>
    </source>
</evidence>
<evidence type="ECO:0000259" key="7">
    <source>
        <dbReference type="Pfam" id="PF02771"/>
    </source>
</evidence>
<comment type="caution">
    <text evidence="8">The sequence shown here is derived from an EMBL/GenBank/DDBJ whole genome shotgun (WGS) entry which is preliminary data.</text>
</comment>
<dbReference type="RefSeq" id="WP_345335445.1">
    <property type="nucleotide sequence ID" value="NZ_BAABJZ010000075.1"/>
</dbReference>
<evidence type="ECO:0000313" key="9">
    <source>
        <dbReference type="Proteomes" id="UP001499988"/>
    </source>
</evidence>